<name>A0A2P7AR04_9HYPH</name>
<keyword evidence="10" id="KW-1185">Reference proteome</keyword>
<evidence type="ECO:0008006" key="11">
    <source>
        <dbReference type="Google" id="ProtNLM"/>
    </source>
</evidence>
<dbReference type="SUPFAM" id="SSF142764">
    <property type="entry name" value="YgbK-like"/>
    <property type="match status" value="1"/>
</dbReference>
<dbReference type="Pfam" id="PF07005">
    <property type="entry name" value="SBD_N"/>
    <property type="match status" value="1"/>
</dbReference>
<dbReference type="Gene3D" id="3.40.50.10840">
    <property type="entry name" value="Putative sugar-binding, N-terminal domain"/>
    <property type="match status" value="1"/>
</dbReference>
<dbReference type="InterPro" id="IPR010737">
    <property type="entry name" value="4-carb_acid_sugar_kinase_N"/>
</dbReference>
<dbReference type="InterPro" id="IPR037051">
    <property type="entry name" value="4-carb_acid_sugar_kinase_N_sf"/>
</dbReference>
<evidence type="ECO:0000256" key="3">
    <source>
        <dbReference type="ARBA" id="ARBA00022741"/>
    </source>
</evidence>
<proteinExistence type="inferred from homology"/>
<accession>A0A2P7AR04</accession>
<evidence type="ECO:0000256" key="1">
    <source>
        <dbReference type="ARBA" id="ARBA00005715"/>
    </source>
</evidence>
<reference evidence="10" key="1">
    <citation type="submission" date="2017-11" db="EMBL/GenBank/DDBJ databases">
        <authorList>
            <person name="Kuznetsova I."/>
            <person name="Sazanova A."/>
            <person name="Chirak E."/>
            <person name="Safronova V."/>
            <person name="Willems A."/>
        </authorList>
    </citation>
    <scope>NUCLEOTIDE SEQUENCE [LARGE SCALE GENOMIC DNA]</scope>
    <source>
        <strain evidence="10">PEPV15</strain>
    </source>
</reference>
<evidence type="ECO:0000256" key="2">
    <source>
        <dbReference type="ARBA" id="ARBA00022679"/>
    </source>
</evidence>
<evidence type="ECO:0000313" key="10">
    <source>
        <dbReference type="Proteomes" id="UP000241158"/>
    </source>
</evidence>
<keyword evidence="4" id="KW-0418">Kinase</keyword>
<dbReference type="InterPro" id="IPR042213">
    <property type="entry name" value="NBD_C_sf"/>
</dbReference>
<keyword evidence="6" id="KW-0119">Carbohydrate metabolism</keyword>
<feature type="domain" description="Four-carbon acid sugar kinase N-terminal" evidence="7">
    <location>
        <begin position="6"/>
        <end position="151"/>
    </location>
</feature>
<dbReference type="EMBL" id="PGGN01000003">
    <property type="protein sequence ID" value="PSH56659.1"/>
    <property type="molecule type" value="Genomic_DNA"/>
</dbReference>
<evidence type="ECO:0000256" key="4">
    <source>
        <dbReference type="ARBA" id="ARBA00022777"/>
    </source>
</evidence>
<comment type="similarity">
    <text evidence="1">Belongs to the four-carbon acid sugar kinase family.</text>
</comment>
<evidence type="ECO:0000259" key="8">
    <source>
        <dbReference type="Pfam" id="PF17042"/>
    </source>
</evidence>
<organism evidence="9 10">
    <name type="scientific">Phyllobacterium endophyticum</name>
    <dbReference type="NCBI Taxonomy" id="1149773"/>
    <lineage>
        <taxon>Bacteria</taxon>
        <taxon>Pseudomonadati</taxon>
        <taxon>Pseudomonadota</taxon>
        <taxon>Alphaproteobacteria</taxon>
        <taxon>Hyphomicrobiales</taxon>
        <taxon>Phyllobacteriaceae</taxon>
        <taxon>Phyllobacterium</taxon>
    </lineage>
</organism>
<dbReference type="Proteomes" id="UP000241158">
    <property type="component" value="Unassembled WGS sequence"/>
</dbReference>
<dbReference type="Pfam" id="PF17042">
    <property type="entry name" value="NBD_C"/>
    <property type="match status" value="1"/>
</dbReference>
<dbReference type="OrthoDB" id="9778478at2"/>
<dbReference type="GO" id="GO:0016301">
    <property type="term" value="F:kinase activity"/>
    <property type="evidence" value="ECO:0007669"/>
    <property type="project" value="UniProtKB-KW"/>
</dbReference>
<dbReference type="AlphaFoldDB" id="A0A2P7AR04"/>
<keyword evidence="3" id="KW-0547">Nucleotide-binding</keyword>
<evidence type="ECO:0000259" key="7">
    <source>
        <dbReference type="Pfam" id="PF07005"/>
    </source>
</evidence>
<comment type="caution">
    <text evidence="9">The sequence shown here is derived from an EMBL/GenBank/DDBJ whole genome shotgun (WGS) entry which is preliminary data.</text>
</comment>
<evidence type="ECO:0000313" key="9">
    <source>
        <dbReference type="EMBL" id="PSH56659.1"/>
    </source>
</evidence>
<dbReference type="InterPro" id="IPR031475">
    <property type="entry name" value="NBD_C"/>
</dbReference>
<evidence type="ECO:0000256" key="5">
    <source>
        <dbReference type="ARBA" id="ARBA00022840"/>
    </source>
</evidence>
<dbReference type="GO" id="GO:0005524">
    <property type="term" value="F:ATP binding"/>
    <property type="evidence" value="ECO:0007669"/>
    <property type="project" value="UniProtKB-KW"/>
</dbReference>
<gene>
    <name evidence="9" type="ORF">CU100_14945</name>
</gene>
<protein>
    <recommendedName>
        <fullName evidence="11">Hrp-dependent type III effector protein</fullName>
    </recommendedName>
</protein>
<keyword evidence="5" id="KW-0067">ATP-binding</keyword>
<sequence>MQQIRLIADDLTGALDSSCAFASEREPIVIGLPWRPIPSGPRIAVSTESRDLTADAAVESVGAMVHKLKLDSSAPAIWFKKVDSVLRGHPVAETQAAFFVGNFSHCVFAPAFPAMGRTTVGGSQFVVTPGGKPSPVGPDLVEAFHGFGLASLVVDFDGLSLNMAAPAVLLVDAADQQTLTSRIAGLSQRLMDRPTLWSGAGGLAAALGGMPLSAKSPPVRYFIVGTNHPASIAQVRVLRKLSLVNEHPANESAPEHPSLFAPALTSTSAAGTNREIRRSVEAININDPQNTAVVVTGGATLSIVLQTVGAVFLECVGEAMAGVPISRVRGGHWEGVTLLSKSGGFGSPQTFAQLLQLSKIGEICSFVYRTAAVSRRRHALDSQPCHLCRRVPGSGGSVETKHLIETFQNCTGRRNCDGRGIFLQPFQPLGAWNGNDRSGP</sequence>
<dbReference type="Gene3D" id="3.40.980.20">
    <property type="entry name" value="Four-carbon acid sugar kinase, nucleotide binding domain"/>
    <property type="match status" value="1"/>
</dbReference>
<keyword evidence="2" id="KW-0808">Transferase</keyword>
<evidence type="ECO:0000256" key="6">
    <source>
        <dbReference type="ARBA" id="ARBA00023277"/>
    </source>
</evidence>
<feature type="domain" description="Four-carbon acid sugar kinase nucleotide binding" evidence="8">
    <location>
        <begin position="289"/>
        <end position="351"/>
    </location>
</feature>